<dbReference type="AlphaFoldDB" id="A0A6J4PSM4"/>
<dbReference type="EMBL" id="CADCUZ010000102">
    <property type="protein sequence ID" value="CAA9423336.1"/>
    <property type="molecule type" value="Genomic_DNA"/>
</dbReference>
<accession>A0A6J4PSM4</accession>
<protein>
    <submittedName>
        <fullName evidence="1">Uncharacterized protein</fullName>
    </submittedName>
</protein>
<gene>
    <name evidence="1" type="ORF">AVDCRST_MAG55-2141</name>
</gene>
<reference evidence="1" key="1">
    <citation type="submission" date="2020-02" db="EMBL/GenBank/DDBJ databases">
        <authorList>
            <person name="Meier V. D."/>
        </authorList>
    </citation>
    <scope>NUCLEOTIDE SEQUENCE</scope>
    <source>
        <strain evidence="1">AVDCRST_MAG55</strain>
    </source>
</reference>
<proteinExistence type="predicted"/>
<name>A0A6J4PSM4_9ACTN</name>
<sequence length="150" mass="16517">MDLDRIYGGSFIDWGAVAASWNKRTVPSRLLLFAARRYLEDYPARADAARSEALGSASLPEEIKRAYAATPATEGNAARLWGEFVDAAVAAEMEMVSYGERPPLLHELRNGLSQAAEEAGISSGRGRWFMRRRDALPGMDLPDSPEYLPI</sequence>
<organism evidence="1">
    <name type="scientific">uncultured Rubrobacteraceae bacterium</name>
    <dbReference type="NCBI Taxonomy" id="349277"/>
    <lineage>
        <taxon>Bacteria</taxon>
        <taxon>Bacillati</taxon>
        <taxon>Actinomycetota</taxon>
        <taxon>Rubrobacteria</taxon>
        <taxon>Rubrobacterales</taxon>
        <taxon>Rubrobacteraceae</taxon>
        <taxon>environmental samples</taxon>
    </lineage>
</organism>
<evidence type="ECO:0000313" key="1">
    <source>
        <dbReference type="EMBL" id="CAA9423336.1"/>
    </source>
</evidence>